<reference evidence="5 6" key="1">
    <citation type="submission" date="2016-10" db="EMBL/GenBank/DDBJ databases">
        <authorList>
            <person name="Varghese N."/>
            <person name="Submissions S."/>
        </authorList>
    </citation>
    <scope>NUCLEOTIDE SEQUENCE [LARGE SCALE GENOMIC DNA]</scope>
    <source>
        <strain evidence="5 6">Mar_2010_102</strain>
    </source>
</reference>
<feature type="repeat" description="TPR" evidence="3">
    <location>
        <begin position="444"/>
        <end position="477"/>
    </location>
</feature>
<evidence type="ECO:0000313" key="6">
    <source>
        <dbReference type="Proteomes" id="UP000198858"/>
    </source>
</evidence>
<dbReference type="Proteomes" id="UP000198858">
    <property type="component" value="Chromosome I"/>
</dbReference>
<organism evidence="5 6">
    <name type="scientific">Christiangramia echinicola</name>
    <dbReference type="NCBI Taxonomy" id="279359"/>
    <lineage>
        <taxon>Bacteria</taxon>
        <taxon>Pseudomonadati</taxon>
        <taxon>Bacteroidota</taxon>
        <taxon>Flavobacteriia</taxon>
        <taxon>Flavobacteriales</taxon>
        <taxon>Flavobacteriaceae</taxon>
        <taxon>Christiangramia</taxon>
    </lineage>
</organism>
<evidence type="ECO:0000313" key="5">
    <source>
        <dbReference type="EMBL" id="SDR87544.1"/>
    </source>
</evidence>
<dbReference type="InterPro" id="IPR011990">
    <property type="entry name" value="TPR-like_helical_dom_sf"/>
</dbReference>
<dbReference type="Gene3D" id="1.25.40.10">
    <property type="entry name" value="Tetratricopeptide repeat domain"/>
    <property type="match status" value="1"/>
</dbReference>
<dbReference type="PROSITE" id="PS50005">
    <property type="entry name" value="TPR"/>
    <property type="match status" value="1"/>
</dbReference>
<dbReference type="SUPFAM" id="SSF48452">
    <property type="entry name" value="TPR-like"/>
    <property type="match status" value="1"/>
</dbReference>
<dbReference type="PANTHER" id="PTHR46825:SF11">
    <property type="entry name" value="PENICILLIN-BINDING PROTEIN 4"/>
    <property type="match status" value="1"/>
</dbReference>
<keyword evidence="2" id="KW-0472">Membrane</keyword>
<comment type="subcellular location">
    <subcellularLocation>
        <location evidence="1">Membrane</location>
    </subcellularLocation>
</comment>
<dbReference type="EMBL" id="LT629745">
    <property type="protein sequence ID" value="SDR87544.1"/>
    <property type="molecule type" value="Genomic_DNA"/>
</dbReference>
<dbReference type="InterPro" id="IPR012338">
    <property type="entry name" value="Beta-lactam/transpept-like"/>
</dbReference>
<dbReference type="STRING" id="1250231.SAMN04488552_1355"/>
<dbReference type="Gene3D" id="3.40.710.10">
    <property type="entry name" value="DD-peptidase/beta-lactamase superfamily"/>
    <property type="match status" value="1"/>
</dbReference>
<proteinExistence type="predicted"/>
<dbReference type="InterPro" id="IPR001466">
    <property type="entry name" value="Beta-lactam-related"/>
</dbReference>
<evidence type="ECO:0000256" key="2">
    <source>
        <dbReference type="ARBA" id="ARBA00023136"/>
    </source>
</evidence>
<name>A0A1H1ML21_9FLAO</name>
<dbReference type="InterPro" id="IPR019734">
    <property type="entry name" value="TPR_rpt"/>
</dbReference>
<keyword evidence="6" id="KW-1185">Reference proteome</keyword>
<evidence type="ECO:0000256" key="1">
    <source>
        <dbReference type="ARBA" id="ARBA00004370"/>
    </source>
</evidence>
<dbReference type="GO" id="GO:0016020">
    <property type="term" value="C:membrane"/>
    <property type="evidence" value="ECO:0007669"/>
    <property type="project" value="UniProtKB-SubCell"/>
</dbReference>
<dbReference type="InterPro" id="IPR050491">
    <property type="entry name" value="AmpC-like"/>
</dbReference>
<dbReference type="RefSeq" id="WP_089661793.1">
    <property type="nucleotide sequence ID" value="NZ_LT629745.1"/>
</dbReference>
<dbReference type="Pfam" id="PF00144">
    <property type="entry name" value="Beta-lactamase"/>
    <property type="match status" value="1"/>
</dbReference>
<dbReference type="AlphaFoldDB" id="A0A1H1ML21"/>
<evidence type="ECO:0000256" key="3">
    <source>
        <dbReference type="PROSITE-ProRule" id="PRU00339"/>
    </source>
</evidence>
<dbReference type="PROSITE" id="PS50293">
    <property type="entry name" value="TPR_REGION"/>
    <property type="match status" value="1"/>
</dbReference>
<sequence length="492" mass="55577">MKIYTSNSFRTLYLLLILPAFIFLGFSQNSVKAEKIDELISKYEEYKQFNGSLLVAEKGEVILKKGYGLANMEWDIPNGTDTKHRVGSITKQFTSMLIMQLVEENKLELDKPITTYLKDYPKETGDQISIHHLLSHTSGIPNMTSFPGFFENMSRDPYSVRELTGIFADSSLVFKPGEKFAYSNSGYILLGAIIEEATGKPYEEVLHERILDPLNMKDTGYDNFEKIIKNRSTGYEQRGSKFTNSKYLDMSIPYAAGSIYSTVEDLYKWHKALLNNDLISQESKDIMFTAHKKLGSQASAYGWFVGDQKFGQVNDSVFTTVHSGGINGYNALITRIPEDDALIVLLNNTGGKPLNDMTEAIGRILYDEDYKMPKRSLAVAMMEEFYDNGLAAANEFYAKNKDSEEFELNEGEMNSFGYELLRNQKTDAAIEIFKLNVIAFPESGNVYDSLAEAYLEKGDKKLALKNYQRSVEIDPSNTNAVQIIKNLQEGTE</sequence>
<dbReference type="SMART" id="SM00028">
    <property type="entry name" value="TPR"/>
    <property type="match status" value="1"/>
</dbReference>
<feature type="domain" description="Beta-lactamase-related" evidence="4">
    <location>
        <begin position="38"/>
        <end position="354"/>
    </location>
</feature>
<accession>A0A1H1ML21</accession>
<dbReference type="PANTHER" id="PTHR46825">
    <property type="entry name" value="D-ALANYL-D-ALANINE-CARBOXYPEPTIDASE/ENDOPEPTIDASE AMPH"/>
    <property type="match status" value="1"/>
</dbReference>
<protein>
    <submittedName>
        <fullName evidence="5">CubicO group peptidase, beta-lactamase class C family</fullName>
    </submittedName>
</protein>
<dbReference type="SUPFAM" id="SSF56601">
    <property type="entry name" value="beta-lactamase/transpeptidase-like"/>
    <property type="match status" value="1"/>
</dbReference>
<keyword evidence="3" id="KW-0802">TPR repeat</keyword>
<gene>
    <name evidence="5" type="ORF">SAMN04488552_1355</name>
</gene>
<evidence type="ECO:0000259" key="4">
    <source>
        <dbReference type="Pfam" id="PF00144"/>
    </source>
</evidence>